<name>A0A5C6DPM2_9BACT</name>
<evidence type="ECO:0000259" key="3">
    <source>
        <dbReference type="PROSITE" id="PS51186"/>
    </source>
</evidence>
<dbReference type="Pfam" id="PF00795">
    <property type="entry name" value="CN_hydrolase"/>
    <property type="match status" value="1"/>
</dbReference>
<dbReference type="PANTHER" id="PTHR23088:SF50">
    <property type="entry name" value="HYDROLASE YHCX"/>
    <property type="match status" value="1"/>
</dbReference>
<keyword evidence="4" id="KW-0378">Hydrolase</keyword>
<feature type="compositionally biased region" description="Polar residues" evidence="1">
    <location>
        <begin position="7"/>
        <end position="24"/>
    </location>
</feature>
<dbReference type="EC" id="3.5.1.4" evidence="4"/>
<keyword evidence="5" id="KW-1185">Reference proteome</keyword>
<gene>
    <name evidence="4" type="primary">amiE</name>
    <name evidence="4" type="ORF">Q31b_43790</name>
</gene>
<dbReference type="OrthoDB" id="9811121at2"/>
<dbReference type="SUPFAM" id="SSF55729">
    <property type="entry name" value="Acyl-CoA N-acyltransferases (Nat)"/>
    <property type="match status" value="1"/>
</dbReference>
<dbReference type="Gene3D" id="3.40.630.30">
    <property type="match status" value="1"/>
</dbReference>
<organism evidence="4 5">
    <name type="scientific">Novipirellula aureliae</name>
    <dbReference type="NCBI Taxonomy" id="2527966"/>
    <lineage>
        <taxon>Bacteria</taxon>
        <taxon>Pseudomonadati</taxon>
        <taxon>Planctomycetota</taxon>
        <taxon>Planctomycetia</taxon>
        <taxon>Pirellulales</taxon>
        <taxon>Pirellulaceae</taxon>
        <taxon>Novipirellula</taxon>
    </lineage>
</organism>
<proteinExistence type="predicted"/>
<dbReference type="Proteomes" id="UP000315471">
    <property type="component" value="Unassembled WGS sequence"/>
</dbReference>
<sequence>MGESVSDCDQGQANQPDIKTTSGSSDEIDLRQFEWNLVVRQTRLEDFEALIRIQKKCFPDMETWTIEQLQSQLARFPEGQMVIECDGKVVASCSGLLVNFDDSLEWHNWKVMADGGFIRNHVPTGDTMYGIEIMVDPEYRGMRLSRRLYQARKDLCRQKNIARIIIGGRIPGFHKYADKMSAREYVEGVVDKSLYDPVLTAQIANGFALQGLIPNYLPSDHESAGYATFLEWKNLDYSVNPNRRFRRSVELVRIGAVQYQMRAVKDFDEFAKQARYFVDVAGDYKCDFLLFPELFTLQLLSCLPSQRPGSAARALSVFTPQYLELFTEMAIAFDTNIIGGSHFVVEDDTLYNISFLFRRDGSIEKQYKLHITPSERHWWGVQGGDKVEVFDTDCGPISIQVCYDCQFPEVSRIAAERGANLLFVPFNTDTQLGYLRVRMCAQARAVENHFYVAIAGCTGNLPFVENADIHYAQSAIFTPADVTFARDAIGAEANPNVEMVVIHDVDIELLRRHRKQGSVTNWNDRRQDLYNVRYHTEHGTRDI</sequence>
<accession>A0A5C6DPM2</accession>
<dbReference type="AlphaFoldDB" id="A0A5C6DPM2"/>
<dbReference type="InterPro" id="IPR003010">
    <property type="entry name" value="C-N_Hydrolase"/>
</dbReference>
<protein>
    <submittedName>
        <fullName evidence="4">Aliphatic amidase</fullName>
        <ecNumber evidence="4">3.5.1.4</ecNumber>
    </submittedName>
</protein>
<dbReference type="SUPFAM" id="SSF56317">
    <property type="entry name" value="Carbon-nitrogen hydrolase"/>
    <property type="match status" value="1"/>
</dbReference>
<evidence type="ECO:0000313" key="5">
    <source>
        <dbReference type="Proteomes" id="UP000315471"/>
    </source>
</evidence>
<evidence type="ECO:0000256" key="1">
    <source>
        <dbReference type="SAM" id="MobiDB-lite"/>
    </source>
</evidence>
<feature type="region of interest" description="Disordered" evidence="1">
    <location>
        <begin position="1"/>
        <end position="24"/>
    </location>
</feature>
<dbReference type="PROSITE" id="PS51186">
    <property type="entry name" value="GNAT"/>
    <property type="match status" value="1"/>
</dbReference>
<dbReference type="CDD" id="cd04301">
    <property type="entry name" value="NAT_SF"/>
    <property type="match status" value="1"/>
</dbReference>
<dbReference type="Pfam" id="PF00583">
    <property type="entry name" value="Acetyltransf_1"/>
    <property type="match status" value="1"/>
</dbReference>
<dbReference type="PANTHER" id="PTHR23088">
    <property type="entry name" value="NITRILASE-RELATED"/>
    <property type="match status" value="1"/>
</dbReference>
<feature type="domain" description="CN hydrolase" evidence="2">
    <location>
        <begin position="252"/>
        <end position="507"/>
    </location>
</feature>
<comment type="caution">
    <text evidence="4">The sequence shown here is derived from an EMBL/GenBank/DDBJ whole genome shotgun (WGS) entry which is preliminary data.</text>
</comment>
<dbReference type="CDD" id="cd07574">
    <property type="entry name" value="nitrilase_Rim1_like"/>
    <property type="match status" value="1"/>
</dbReference>
<dbReference type="Gene3D" id="3.60.110.10">
    <property type="entry name" value="Carbon-nitrogen hydrolase"/>
    <property type="match status" value="1"/>
</dbReference>
<dbReference type="EMBL" id="SJPY01000007">
    <property type="protein sequence ID" value="TWU37591.1"/>
    <property type="molecule type" value="Genomic_DNA"/>
</dbReference>
<reference evidence="4 5" key="1">
    <citation type="submission" date="2019-02" db="EMBL/GenBank/DDBJ databases">
        <title>Deep-cultivation of Planctomycetes and their phenomic and genomic characterization uncovers novel biology.</title>
        <authorList>
            <person name="Wiegand S."/>
            <person name="Jogler M."/>
            <person name="Boedeker C."/>
            <person name="Pinto D."/>
            <person name="Vollmers J."/>
            <person name="Rivas-Marin E."/>
            <person name="Kohn T."/>
            <person name="Peeters S.H."/>
            <person name="Heuer A."/>
            <person name="Rast P."/>
            <person name="Oberbeckmann S."/>
            <person name="Bunk B."/>
            <person name="Jeske O."/>
            <person name="Meyerdierks A."/>
            <person name="Storesund J.E."/>
            <person name="Kallscheuer N."/>
            <person name="Luecker S."/>
            <person name="Lage O.M."/>
            <person name="Pohl T."/>
            <person name="Merkel B.J."/>
            <person name="Hornburger P."/>
            <person name="Mueller R.-W."/>
            <person name="Bruemmer F."/>
            <person name="Labrenz M."/>
            <person name="Spormann A.M."/>
            <person name="Op Den Camp H."/>
            <person name="Overmann J."/>
            <person name="Amann R."/>
            <person name="Jetten M.S.M."/>
            <person name="Mascher T."/>
            <person name="Medema M.H."/>
            <person name="Devos D.P."/>
            <person name="Kaster A.-K."/>
            <person name="Ovreas L."/>
            <person name="Rohde M."/>
            <person name="Galperin M.Y."/>
            <person name="Jogler C."/>
        </authorList>
    </citation>
    <scope>NUCLEOTIDE SEQUENCE [LARGE SCALE GENOMIC DNA]</scope>
    <source>
        <strain evidence="4 5">Q31b</strain>
    </source>
</reference>
<dbReference type="GO" id="GO:0004040">
    <property type="term" value="F:amidase activity"/>
    <property type="evidence" value="ECO:0007669"/>
    <property type="project" value="UniProtKB-EC"/>
</dbReference>
<dbReference type="GO" id="GO:0016747">
    <property type="term" value="F:acyltransferase activity, transferring groups other than amino-acyl groups"/>
    <property type="evidence" value="ECO:0007669"/>
    <property type="project" value="InterPro"/>
</dbReference>
<dbReference type="PROSITE" id="PS50263">
    <property type="entry name" value="CN_HYDROLASE"/>
    <property type="match status" value="1"/>
</dbReference>
<evidence type="ECO:0000313" key="4">
    <source>
        <dbReference type="EMBL" id="TWU37591.1"/>
    </source>
</evidence>
<feature type="domain" description="N-acetyltransferase" evidence="3">
    <location>
        <begin position="37"/>
        <end position="236"/>
    </location>
</feature>
<evidence type="ECO:0000259" key="2">
    <source>
        <dbReference type="PROSITE" id="PS50263"/>
    </source>
</evidence>
<dbReference type="InterPro" id="IPR000182">
    <property type="entry name" value="GNAT_dom"/>
</dbReference>
<dbReference type="InterPro" id="IPR036526">
    <property type="entry name" value="C-N_Hydrolase_sf"/>
</dbReference>
<dbReference type="InterPro" id="IPR016181">
    <property type="entry name" value="Acyl_CoA_acyltransferase"/>
</dbReference>